<dbReference type="Pfam" id="PF00557">
    <property type="entry name" value="Peptidase_M24"/>
    <property type="match status" value="1"/>
</dbReference>
<dbReference type="PANTHER" id="PTHR46112">
    <property type="entry name" value="AMINOPEPTIDASE"/>
    <property type="match status" value="1"/>
</dbReference>
<dbReference type="InterPro" id="IPR029149">
    <property type="entry name" value="Creatin/AminoP/Spt16_N"/>
</dbReference>
<dbReference type="InterPro" id="IPR000994">
    <property type="entry name" value="Pept_M24"/>
</dbReference>
<gene>
    <name evidence="2" type="ORF">MMUR_16240</name>
</gene>
<keyword evidence="3" id="KW-1185">Reference proteome</keyword>
<evidence type="ECO:0000313" key="2">
    <source>
        <dbReference type="EMBL" id="GFG57488.1"/>
    </source>
</evidence>
<organism evidence="2 3">
    <name type="scientific">Mycolicibacterium murale</name>
    <dbReference type="NCBI Taxonomy" id="182220"/>
    <lineage>
        <taxon>Bacteria</taxon>
        <taxon>Bacillati</taxon>
        <taxon>Actinomycetota</taxon>
        <taxon>Actinomycetes</taxon>
        <taxon>Mycobacteriales</taxon>
        <taxon>Mycobacteriaceae</taxon>
        <taxon>Mycolicibacterium</taxon>
    </lineage>
</organism>
<sequence length="398" mass="41965">MHYVPMMTAAHPLDVLSGTGRPTFSAAEMSRRTAVLDAALAAAGVRHCVLHGANRSGSAVQWLTGWPVTREAVVVHTIGEPDTLLVHFFNHVPQARALAPAADVRWAGSTTASLLDELRRRGASDSGVAVVGAVPFGMHTALRENLGAIADLNGAYTRIRLHKSAEELAWLRAAAHLTDLSCAALRDGTRPGSTEYELGALVEGSYLAHGGTNYIHYFALTAMAEPAQCVPSQWPNGRVVHRGDVLACELSTAVGVDYPGQLLRTFTVAEPPTPVVTELHQVADAALSRIEALLAPGVLPEQIVAAAEVIEDAGFTTVDDLVHGLGGGYLPPVFGSRSRTLEALPTLPLAEGMTIVVQPNVTTTDGRIGVQTGELFEITATGCARLHQFPRGLGLIDG</sequence>
<name>A0A7I9WJE3_9MYCO</name>
<dbReference type="Gene3D" id="3.90.230.10">
    <property type="entry name" value="Creatinase/methionine aminopeptidase superfamily"/>
    <property type="match status" value="1"/>
</dbReference>
<feature type="domain" description="Peptidase M24" evidence="1">
    <location>
        <begin position="171"/>
        <end position="379"/>
    </location>
</feature>
<dbReference type="InterPro" id="IPR050659">
    <property type="entry name" value="Peptidase_M24B"/>
</dbReference>
<evidence type="ECO:0000313" key="3">
    <source>
        <dbReference type="Proteomes" id="UP000465241"/>
    </source>
</evidence>
<evidence type="ECO:0000259" key="1">
    <source>
        <dbReference type="Pfam" id="PF00557"/>
    </source>
</evidence>
<dbReference type="InterPro" id="IPR036005">
    <property type="entry name" value="Creatinase/aminopeptidase-like"/>
</dbReference>
<dbReference type="EMBL" id="BLKT01000003">
    <property type="protein sequence ID" value="GFG57488.1"/>
    <property type="molecule type" value="Genomic_DNA"/>
</dbReference>
<dbReference type="AlphaFoldDB" id="A0A7I9WJE3"/>
<dbReference type="SUPFAM" id="SSF53092">
    <property type="entry name" value="Creatinase/prolidase N-terminal domain"/>
    <property type="match status" value="1"/>
</dbReference>
<reference evidence="2 3" key="1">
    <citation type="journal article" date="2019" name="Emerg. Microbes Infect.">
        <title>Comprehensive subspecies identification of 175 nontuberculous mycobacteria species based on 7547 genomic profiles.</title>
        <authorList>
            <person name="Matsumoto Y."/>
            <person name="Kinjo T."/>
            <person name="Motooka D."/>
            <person name="Nabeya D."/>
            <person name="Jung N."/>
            <person name="Uechi K."/>
            <person name="Horii T."/>
            <person name="Iida T."/>
            <person name="Fujita J."/>
            <person name="Nakamura S."/>
        </authorList>
    </citation>
    <scope>NUCLEOTIDE SEQUENCE [LARGE SCALE GENOMIC DNA]</scope>
    <source>
        <strain evidence="2 3">JCM 13392</strain>
    </source>
</reference>
<dbReference type="PANTHER" id="PTHR46112:SF2">
    <property type="entry name" value="XAA-PRO AMINOPEPTIDASE P-RELATED"/>
    <property type="match status" value="1"/>
</dbReference>
<accession>A0A7I9WJE3</accession>
<dbReference type="CDD" id="cd01066">
    <property type="entry name" value="APP_MetAP"/>
    <property type="match status" value="1"/>
</dbReference>
<comment type="caution">
    <text evidence="2">The sequence shown here is derived from an EMBL/GenBank/DDBJ whole genome shotgun (WGS) entry which is preliminary data.</text>
</comment>
<proteinExistence type="predicted"/>
<dbReference type="Proteomes" id="UP000465241">
    <property type="component" value="Unassembled WGS sequence"/>
</dbReference>
<protein>
    <recommendedName>
        <fullName evidence="1">Peptidase M24 domain-containing protein</fullName>
    </recommendedName>
</protein>
<dbReference type="SUPFAM" id="SSF55920">
    <property type="entry name" value="Creatinase/aminopeptidase"/>
    <property type="match status" value="1"/>
</dbReference>